<feature type="compositionally biased region" description="Low complexity" evidence="2">
    <location>
        <begin position="537"/>
        <end position="549"/>
    </location>
</feature>
<feature type="coiled-coil region" evidence="1">
    <location>
        <begin position="150"/>
        <end position="191"/>
    </location>
</feature>
<keyword evidence="5" id="KW-1185">Reference proteome</keyword>
<evidence type="ECO:0000313" key="4">
    <source>
        <dbReference type="EMBL" id="OLP76073.1"/>
    </source>
</evidence>
<dbReference type="SUPFAM" id="SSF50156">
    <property type="entry name" value="PDZ domain-like"/>
    <property type="match status" value="1"/>
</dbReference>
<dbReference type="EMBL" id="LSRX01002148">
    <property type="protein sequence ID" value="OLP76073.1"/>
    <property type="molecule type" value="Genomic_DNA"/>
</dbReference>
<name>A0A1Q9BZH7_SYMMI</name>
<gene>
    <name evidence="4" type="ORF">AK812_SmicGene44039</name>
</gene>
<evidence type="ECO:0000313" key="5">
    <source>
        <dbReference type="Proteomes" id="UP000186817"/>
    </source>
</evidence>
<dbReference type="PROSITE" id="PS50106">
    <property type="entry name" value="PDZ"/>
    <property type="match status" value="1"/>
</dbReference>
<protein>
    <recommendedName>
        <fullName evidence="3">PDZ domain-containing protein</fullName>
    </recommendedName>
</protein>
<dbReference type="Gene3D" id="2.30.42.10">
    <property type="match status" value="1"/>
</dbReference>
<feature type="region of interest" description="Disordered" evidence="2">
    <location>
        <begin position="532"/>
        <end position="583"/>
    </location>
</feature>
<feature type="compositionally biased region" description="Acidic residues" evidence="2">
    <location>
        <begin position="567"/>
        <end position="583"/>
    </location>
</feature>
<feature type="region of interest" description="Disordered" evidence="2">
    <location>
        <begin position="782"/>
        <end position="828"/>
    </location>
</feature>
<feature type="region of interest" description="Disordered" evidence="2">
    <location>
        <begin position="474"/>
        <end position="496"/>
    </location>
</feature>
<feature type="compositionally biased region" description="Low complexity" evidence="2">
    <location>
        <begin position="790"/>
        <end position="802"/>
    </location>
</feature>
<organism evidence="4 5">
    <name type="scientific">Symbiodinium microadriaticum</name>
    <name type="common">Dinoflagellate</name>
    <name type="synonym">Zooxanthella microadriatica</name>
    <dbReference type="NCBI Taxonomy" id="2951"/>
    <lineage>
        <taxon>Eukaryota</taxon>
        <taxon>Sar</taxon>
        <taxon>Alveolata</taxon>
        <taxon>Dinophyceae</taxon>
        <taxon>Suessiales</taxon>
        <taxon>Symbiodiniaceae</taxon>
        <taxon>Symbiodinium</taxon>
    </lineage>
</organism>
<evidence type="ECO:0000256" key="2">
    <source>
        <dbReference type="SAM" id="MobiDB-lite"/>
    </source>
</evidence>
<reference evidence="4 5" key="1">
    <citation type="submission" date="2016-02" db="EMBL/GenBank/DDBJ databases">
        <title>Genome analysis of coral dinoflagellate symbionts highlights evolutionary adaptations to a symbiotic lifestyle.</title>
        <authorList>
            <person name="Aranda M."/>
            <person name="Li Y."/>
            <person name="Liew Y.J."/>
            <person name="Baumgarten S."/>
            <person name="Simakov O."/>
            <person name="Wilson M."/>
            <person name="Piel J."/>
            <person name="Ashoor H."/>
            <person name="Bougouffa S."/>
            <person name="Bajic V.B."/>
            <person name="Ryu T."/>
            <person name="Ravasi T."/>
            <person name="Bayer T."/>
            <person name="Micklem G."/>
            <person name="Kim H."/>
            <person name="Bhak J."/>
            <person name="Lajeunesse T.C."/>
            <person name="Voolstra C.R."/>
        </authorList>
    </citation>
    <scope>NUCLEOTIDE SEQUENCE [LARGE SCALE GENOMIC DNA]</scope>
    <source>
        <strain evidence="4 5">CCMP2467</strain>
    </source>
</reference>
<evidence type="ECO:0000259" key="3">
    <source>
        <dbReference type="PROSITE" id="PS50106"/>
    </source>
</evidence>
<dbReference type="AlphaFoldDB" id="A0A1Q9BZH7"/>
<sequence>METWLKSKADQLAQAAQDHVSAVQQSASKLAVAFDPVGAPPDDVKDVEFRDGPLGFTLEGNLVVSVQPSSQAERLGVEIGDRLVKIDGYEVPRYETDFEEQRARKVISKWLKEMPRPAILTFELQQDLGEEVAKETPQPRSEEAPKAGAVQVLQAELQRTQEERKKLAAELKDSQEACGQLSAQVESLKKESVPNLRRLSEMEAAAIVRGEATCYSSEGTSGRRVCYIVLFCGSINEPFVTFSKHVYFKYVKTGPGGTWDPESVSHGFASQSEAEAFCYGAGLEGLPQRRAFVVKAIPAGFILCLPQGAIDDEELEQATDEQYTGNLGPWTQVNIIAVGTSGRELKKTVPCLLIDLQAAEAPSLSIEADPALTVKTFGVVRLQSVWPSRVRTLEALEFFLNGEDVDDRLEAYFTATGSEPELRDAPAAPTIGADRDQGAADLLHQLLQQSSSQAGVLSGIQRRLASLDEIESRLSSLETKPSPPAGSSLGPSPVEGAPAWAPQLFAEGSRANLGSEQMHHLLSLAGRGPKRLGDLGSSTATAARTPSATKLGATPKARTAASPLGDLPEEEEELDDAEPEDAADQGDVLSRLLAQQTKILTQLAKKSRDPLHGLLSGSAAEDDSKLPGVKGMAARQLMIEQFAAHPDRVVLQVRARLAAARRKSISELEPRDMYYHFAETVPLGTYKTLTYFSFLLAEMWEAVERGQAAEMISLLALGLVFAEQVANEQGHTRLGWLLTGRQDPPFAQVEQRRAPRPEVPHGMLADPRWIAANLACLRDADLISERTNKSQQPPAAPSNPNANREDPKGSSKGRRGQRKQEGNGEPSS</sequence>
<accession>A0A1Q9BZH7</accession>
<dbReference type="Proteomes" id="UP000186817">
    <property type="component" value="Unassembled WGS sequence"/>
</dbReference>
<dbReference type="OrthoDB" id="437066at2759"/>
<comment type="caution">
    <text evidence="4">The sequence shown here is derived from an EMBL/GenBank/DDBJ whole genome shotgun (WGS) entry which is preliminary data.</text>
</comment>
<keyword evidence="1" id="KW-0175">Coiled coil</keyword>
<evidence type="ECO:0000256" key="1">
    <source>
        <dbReference type="SAM" id="Coils"/>
    </source>
</evidence>
<proteinExistence type="predicted"/>
<dbReference type="InterPro" id="IPR001478">
    <property type="entry name" value="PDZ"/>
</dbReference>
<feature type="domain" description="PDZ" evidence="3">
    <location>
        <begin position="43"/>
        <end position="91"/>
    </location>
</feature>
<dbReference type="InterPro" id="IPR036034">
    <property type="entry name" value="PDZ_sf"/>
</dbReference>